<sequence length="186" mass="20377">MTSRRSNSCDSDRVQTRTGVANVEWTKDPEGETSVARVKSSSQTGSDGRDRPPKKAKMNGLDRRIVVPNDTAVAKPFHWQFSHSKDFPITEDPDSVAHLVRYFKPVGCPLLGSKSVTTESMSESNGHVSKSAADKLEYGNRTADKPSSIDTRRPSMHTAPSLYSDRAVGVPGRYVATEHAYCSFAT</sequence>
<dbReference type="Gramene" id="Bra034470.1">
    <property type="protein sequence ID" value="Bra034470.1-P"/>
    <property type="gene ID" value="Bra034470"/>
</dbReference>
<reference evidence="3" key="2">
    <citation type="journal article" date="2018" name="Hortic Res">
        <title>Improved Brassica rapa reference genome by single-molecule sequencing and chromosome conformation capture technologies.</title>
        <authorList>
            <person name="Zhang L."/>
            <person name="Cai X."/>
            <person name="Wu J."/>
            <person name="Liu M."/>
            <person name="Grob S."/>
            <person name="Cheng F."/>
            <person name="Liang J."/>
            <person name="Cai C."/>
            <person name="Liu Z."/>
            <person name="Liu B."/>
            <person name="Wang F."/>
            <person name="Li S."/>
            <person name="Liu F."/>
            <person name="Li X."/>
            <person name="Cheng L."/>
            <person name="Yang W."/>
            <person name="Li M.H."/>
            <person name="Grossniklaus U."/>
            <person name="Zheng H."/>
            <person name="Wang X."/>
        </authorList>
    </citation>
    <scope>NUCLEOTIDE SEQUENCE [LARGE SCALE GENOMIC DNA]</scope>
    <source>
        <strain evidence="3">cv. Chiifu-401-42</strain>
    </source>
</reference>
<feature type="compositionally biased region" description="Polar residues" evidence="1">
    <location>
        <begin position="116"/>
        <end position="128"/>
    </location>
</feature>
<dbReference type="InterPro" id="IPR012436">
    <property type="entry name" value="DUF1633"/>
</dbReference>
<organism evidence="2 3">
    <name type="scientific">Brassica campestris</name>
    <name type="common">Field mustard</name>
    <dbReference type="NCBI Taxonomy" id="3711"/>
    <lineage>
        <taxon>Eukaryota</taxon>
        <taxon>Viridiplantae</taxon>
        <taxon>Streptophyta</taxon>
        <taxon>Embryophyta</taxon>
        <taxon>Tracheophyta</taxon>
        <taxon>Spermatophyta</taxon>
        <taxon>Magnoliopsida</taxon>
        <taxon>eudicotyledons</taxon>
        <taxon>Gunneridae</taxon>
        <taxon>Pentapetalae</taxon>
        <taxon>rosids</taxon>
        <taxon>malvids</taxon>
        <taxon>Brassicales</taxon>
        <taxon>Brassicaceae</taxon>
        <taxon>Brassiceae</taxon>
        <taxon>Brassica</taxon>
    </lineage>
</organism>
<evidence type="ECO:0000256" key="1">
    <source>
        <dbReference type="SAM" id="MobiDB-lite"/>
    </source>
</evidence>
<dbReference type="Proteomes" id="UP000011750">
    <property type="component" value="Unassembled WGS sequence"/>
</dbReference>
<dbReference type="EnsemblPlants" id="Bra034470.1">
    <property type="protein sequence ID" value="Bra034470.1-P"/>
    <property type="gene ID" value="Bra034470"/>
</dbReference>
<name>M4F077_BRACM</name>
<feature type="region of interest" description="Disordered" evidence="1">
    <location>
        <begin position="116"/>
        <end position="162"/>
    </location>
</feature>
<dbReference type="AlphaFoldDB" id="M4F077"/>
<feature type="compositionally biased region" description="Basic and acidic residues" evidence="1">
    <location>
        <begin position="132"/>
        <end position="144"/>
    </location>
</feature>
<reference evidence="2" key="3">
    <citation type="submission" date="2023-03" db="UniProtKB">
        <authorList>
            <consortium name="EnsemblPlants"/>
        </authorList>
    </citation>
    <scope>IDENTIFICATION</scope>
    <source>
        <strain evidence="2">cv. Chiifu-401-42</strain>
    </source>
</reference>
<dbReference type="InParanoid" id="M4F077"/>
<reference evidence="3" key="1">
    <citation type="journal article" date="2011" name="Nat. Genet.">
        <title>The genome of the mesopolyploid crop species Brassica rapa.</title>
        <authorList>
            <consortium name="Brassica rapa Genome Sequencing Project Consortium"/>
            <person name="Wang X."/>
            <person name="Wang H."/>
            <person name="Wang J."/>
            <person name="Sun R."/>
            <person name="Wu J."/>
            <person name="Liu S."/>
            <person name="Bai Y."/>
            <person name="Mun J.H."/>
            <person name="Bancroft I."/>
            <person name="Cheng F."/>
            <person name="Huang S."/>
            <person name="Li X."/>
            <person name="Hua W."/>
            <person name="Wang J."/>
            <person name="Wang X."/>
            <person name="Freeling M."/>
            <person name="Pires J.C."/>
            <person name="Paterson A.H."/>
            <person name="Chalhoub B."/>
            <person name="Wang B."/>
            <person name="Hayward A."/>
            <person name="Sharpe A.G."/>
            <person name="Park B.S."/>
            <person name="Weisshaar B."/>
            <person name="Liu B."/>
            <person name="Li B."/>
            <person name="Liu B."/>
            <person name="Tong C."/>
            <person name="Song C."/>
            <person name="Duran C."/>
            <person name="Peng C."/>
            <person name="Geng C."/>
            <person name="Koh C."/>
            <person name="Lin C."/>
            <person name="Edwards D."/>
            <person name="Mu D."/>
            <person name="Shen D."/>
            <person name="Soumpourou E."/>
            <person name="Li F."/>
            <person name="Fraser F."/>
            <person name="Conant G."/>
            <person name="Lassalle G."/>
            <person name="King G.J."/>
            <person name="Bonnema G."/>
            <person name="Tang H."/>
            <person name="Wang H."/>
            <person name="Belcram H."/>
            <person name="Zhou H."/>
            <person name="Hirakawa H."/>
            <person name="Abe H."/>
            <person name="Guo H."/>
            <person name="Wang H."/>
            <person name="Jin H."/>
            <person name="Parkin I.A."/>
            <person name="Batley J."/>
            <person name="Kim J.S."/>
            <person name="Just J."/>
            <person name="Li J."/>
            <person name="Xu J."/>
            <person name="Deng J."/>
            <person name="Kim J.A."/>
            <person name="Li J."/>
            <person name="Yu J."/>
            <person name="Meng J."/>
            <person name="Wang J."/>
            <person name="Min J."/>
            <person name="Poulain J."/>
            <person name="Wang J."/>
            <person name="Hatakeyama K."/>
            <person name="Wu K."/>
            <person name="Wang L."/>
            <person name="Fang L."/>
            <person name="Trick M."/>
            <person name="Links M.G."/>
            <person name="Zhao M."/>
            <person name="Jin M."/>
            <person name="Ramchiary N."/>
            <person name="Drou N."/>
            <person name="Berkman P.J."/>
            <person name="Cai Q."/>
            <person name="Huang Q."/>
            <person name="Li R."/>
            <person name="Tabata S."/>
            <person name="Cheng S."/>
            <person name="Zhang S."/>
            <person name="Zhang S."/>
            <person name="Huang S."/>
            <person name="Sato S."/>
            <person name="Sun S."/>
            <person name="Kwon S.J."/>
            <person name="Choi S.R."/>
            <person name="Lee T.H."/>
            <person name="Fan W."/>
            <person name="Zhao X."/>
            <person name="Tan X."/>
            <person name="Xu X."/>
            <person name="Wang Y."/>
            <person name="Qiu Y."/>
            <person name="Yin Y."/>
            <person name="Li Y."/>
            <person name="Du Y."/>
            <person name="Liao Y."/>
            <person name="Lim Y."/>
            <person name="Narusaka Y."/>
            <person name="Wang Y."/>
            <person name="Wang Z."/>
            <person name="Li Z."/>
            <person name="Wang Z."/>
            <person name="Xiong Z."/>
            <person name="Zhang Z."/>
        </authorList>
    </citation>
    <scope>NUCLEOTIDE SEQUENCE [LARGE SCALE GENOMIC DNA]</scope>
    <source>
        <strain evidence="3">cv. Chiifu-401-42</strain>
    </source>
</reference>
<dbReference type="Pfam" id="PF07794">
    <property type="entry name" value="DUF1633"/>
    <property type="match status" value="1"/>
</dbReference>
<evidence type="ECO:0000313" key="2">
    <source>
        <dbReference type="EnsemblPlants" id="Bra034470.1-P"/>
    </source>
</evidence>
<proteinExistence type="predicted"/>
<dbReference type="HOGENOM" id="CLU_1456419_0_0_1"/>
<feature type="region of interest" description="Disordered" evidence="1">
    <location>
        <begin position="1"/>
        <end position="57"/>
    </location>
</feature>
<evidence type="ECO:0000313" key="3">
    <source>
        <dbReference type="Proteomes" id="UP000011750"/>
    </source>
</evidence>
<accession>M4F077</accession>
<protein>
    <submittedName>
        <fullName evidence="2">Uncharacterized protein</fullName>
    </submittedName>
</protein>
<keyword evidence="3" id="KW-1185">Reference proteome</keyword>